<dbReference type="PANTHER" id="PTHR21596">
    <property type="entry name" value="RIBONUCLEASE P SUBUNIT P38"/>
    <property type="match status" value="1"/>
</dbReference>
<dbReference type="Proteomes" id="UP001206925">
    <property type="component" value="Unassembled WGS sequence"/>
</dbReference>
<evidence type="ECO:0000259" key="2">
    <source>
        <dbReference type="Pfam" id="PF03469"/>
    </source>
</evidence>
<keyword evidence="1" id="KW-0175">Coiled coil</keyword>
<organism evidence="3 4">
    <name type="scientific">Ambrosia artemisiifolia</name>
    <name type="common">Common ragweed</name>
    <dbReference type="NCBI Taxonomy" id="4212"/>
    <lineage>
        <taxon>Eukaryota</taxon>
        <taxon>Viridiplantae</taxon>
        <taxon>Streptophyta</taxon>
        <taxon>Embryophyta</taxon>
        <taxon>Tracheophyta</taxon>
        <taxon>Spermatophyta</taxon>
        <taxon>Magnoliopsida</taxon>
        <taxon>eudicotyledons</taxon>
        <taxon>Gunneridae</taxon>
        <taxon>Pentapetalae</taxon>
        <taxon>asterids</taxon>
        <taxon>campanulids</taxon>
        <taxon>Asterales</taxon>
        <taxon>Asteraceae</taxon>
        <taxon>Asteroideae</taxon>
        <taxon>Heliantheae alliance</taxon>
        <taxon>Heliantheae</taxon>
        <taxon>Ambrosia</taxon>
    </lineage>
</organism>
<accession>A0AAD5GCU4</accession>
<dbReference type="PANTHER" id="PTHR21596:SF3">
    <property type="entry name" value="FACTOR OF DNA METHYLATION 1-RELATED"/>
    <property type="match status" value="1"/>
</dbReference>
<feature type="coiled-coil region" evidence="1">
    <location>
        <begin position="7"/>
        <end position="69"/>
    </location>
</feature>
<comment type="caution">
    <text evidence="3">The sequence shown here is derived from an EMBL/GenBank/DDBJ whole genome shotgun (WGS) entry which is preliminary data.</text>
</comment>
<dbReference type="EMBL" id="JAMZMK010009446">
    <property type="protein sequence ID" value="KAI7735716.1"/>
    <property type="molecule type" value="Genomic_DNA"/>
</dbReference>
<reference evidence="3" key="1">
    <citation type="submission" date="2022-06" db="EMBL/GenBank/DDBJ databases">
        <title>Uncovering the hologenomic basis of an extraordinary plant invasion.</title>
        <authorList>
            <person name="Bieker V.C."/>
            <person name="Martin M.D."/>
            <person name="Gilbert T."/>
            <person name="Hodgins K."/>
            <person name="Battlay P."/>
            <person name="Petersen B."/>
            <person name="Wilson J."/>
        </authorList>
    </citation>
    <scope>NUCLEOTIDE SEQUENCE</scope>
    <source>
        <strain evidence="3">AA19_3_7</strain>
        <tissue evidence="3">Leaf</tissue>
    </source>
</reference>
<name>A0AAD5GCU4_AMBAR</name>
<protein>
    <recommendedName>
        <fullName evidence="2">Factor of DNA methylation 1-5/IDN2 domain-containing protein</fullName>
    </recommendedName>
</protein>
<dbReference type="InterPro" id="IPR005379">
    <property type="entry name" value="FDM1-5/IDN2_XH"/>
</dbReference>
<dbReference type="InterPro" id="IPR045177">
    <property type="entry name" value="FDM1-5/IDN2"/>
</dbReference>
<evidence type="ECO:0000313" key="3">
    <source>
        <dbReference type="EMBL" id="KAI7735716.1"/>
    </source>
</evidence>
<proteinExistence type="predicted"/>
<feature type="domain" description="Factor of DNA methylation 1-5/IDN2" evidence="2">
    <location>
        <begin position="97"/>
        <end position="227"/>
    </location>
</feature>
<gene>
    <name evidence="3" type="ORF">M8C21_010880</name>
</gene>
<sequence>MEIEELKGKLQMENEEALKNVSVLQRQIDAKQKLELEIEELNGKLQRVKEEALKKVLELKSQLDAEQKLHMEIEELKGKLQGLHDMLQPGRTNIGVKRMGEIDSKALLEACKDKFDSEEAQIKALELCTLWQDKVNNPEWHPVKVVAVDGAHKEVIDENDELLKNLKAEWGNGVFDAVVTAFKEMNEYNPSGRYVTNELWNFRDNRKATLKEVISYILKTMQSLKRKRR</sequence>
<evidence type="ECO:0000256" key="1">
    <source>
        <dbReference type="SAM" id="Coils"/>
    </source>
</evidence>
<keyword evidence="4" id="KW-1185">Reference proteome</keyword>
<evidence type="ECO:0000313" key="4">
    <source>
        <dbReference type="Proteomes" id="UP001206925"/>
    </source>
</evidence>
<dbReference type="AlphaFoldDB" id="A0AAD5GCU4"/>
<dbReference type="GO" id="GO:0080188">
    <property type="term" value="P:gene silencing by siRNA-directed DNA methylation"/>
    <property type="evidence" value="ECO:0007669"/>
    <property type="project" value="InterPro"/>
</dbReference>
<dbReference type="Pfam" id="PF03469">
    <property type="entry name" value="XH"/>
    <property type="match status" value="1"/>
</dbReference>